<organism evidence="1 2">
    <name type="scientific">Pleurotus cornucopiae</name>
    <name type="common">Cornucopia mushroom</name>
    <dbReference type="NCBI Taxonomy" id="5321"/>
    <lineage>
        <taxon>Eukaryota</taxon>
        <taxon>Fungi</taxon>
        <taxon>Dikarya</taxon>
        <taxon>Basidiomycota</taxon>
        <taxon>Agaricomycotina</taxon>
        <taxon>Agaricomycetes</taxon>
        <taxon>Agaricomycetidae</taxon>
        <taxon>Agaricales</taxon>
        <taxon>Pleurotineae</taxon>
        <taxon>Pleurotaceae</taxon>
        <taxon>Pleurotus</taxon>
    </lineage>
</organism>
<evidence type="ECO:0000313" key="2">
    <source>
        <dbReference type="Proteomes" id="UP000824881"/>
    </source>
</evidence>
<dbReference type="EMBL" id="WQMT02000008">
    <property type="protein sequence ID" value="KAG9219908.1"/>
    <property type="molecule type" value="Genomic_DNA"/>
</dbReference>
<comment type="caution">
    <text evidence="1">The sequence shown here is derived from an EMBL/GenBank/DDBJ whole genome shotgun (WGS) entry which is preliminary data.</text>
</comment>
<dbReference type="Proteomes" id="UP000824881">
    <property type="component" value="Unassembled WGS sequence"/>
</dbReference>
<sequence>MGNRSIISLFKEQISTVPSLEKFDATDKVVLVVGANTGIGWEAAKHFATMNPARLLLGCRSKERGTVAIERIKTATGFDRAELWLIDLSDFDSVKAFADRLDEEVDRLDILVNNAAVNLPSYEETKDGWERHLQVNYIAPTLLLARLLPKLVKTSELFGTTPRVTIVASFMQQFGKIPKGVFGQSSVLSAMSGKEKYTPFDNNARYSLTKLLNVFSALSFTDHVPPSITINSVDPGFCHSDLCRDIPYMTRMTIYFVGKFIGRTAEEGARQLIWAALAKSSEEASMKGAYIASMEIREPCNFVISQKGKDFREELFTDTLDILSVVDPKIKSIRDQYLH</sequence>
<accession>A0ACB7INX0</accession>
<keyword evidence="2" id="KW-1185">Reference proteome</keyword>
<reference evidence="1 2" key="1">
    <citation type="journal article" date="2021" name="Appl. Environ. Microbiol.">
        <title>Genetic linkage and physical mapping for an oyster mushroom Pleurotus cornucopiae and QTL analysis for the trait cap color.</title>
        <authorList>
            <person name="Zhang Y."/>
            <person name="Gao W."/>
            <person name="Sonnenberg A."/>
            <person name="Chen Q."/>
            <person name="Zhang J."/>
            <person name="Huang C."/>
        </authorList>
    </citation>
    <scope>NUCLEOTIDE SEQUENCE [LARGE SCALE GENOMIC DNA]</scope>
    <source>
        <strain evidence="1">CCMSSC00406</strain>
    </source>
</reference>
<evidence type="ECO:0000313" key="1">
    <source>
        <dbReference type="EMBL" id="KAG9219908.1"/>
    </source>
</evidence>
<protein>
    <submittedName>
        <fullName evidence="1">Uncharacterized protein</fullName>
    </submittedName>
</protein>
<name>A0ACB7INX0_PLECO</name>
<proteinExistence type="predicted"/>
<gene>
    <name evidence="1" type="ORF">CCMSSC00406_0009511</name>
</gene>